<gene>
    <name evidence="2" type="ORF">AMURIS_00203</name>
</gene>
<evidence type="ECO:0000256" key="1">
    <source>
        <dbReference type="SAM" id="MobiDB-lite"/>
    </source>
</evidence>
<keyword evidence="3" id="KW-1185">Reference proteome</keyword>
<feature type="region of interest" description="Disordered" evidence="1">
    <location>
        <begin position="184"/>
        <end position="213"/>
    </location>
</feature>
<feature type="compositionally biased region" description="Polar residues" evidence="1">
    <location>
        <begin position="190"/>
        <end position="199"/>
    </location>
</feature>
<accession>A0A2K4ZAN3</accession>
<reference evidence="2 3" key="1">
    <citation type="submission" date="2018-01" db="EMBL/GenBank/DDBJ databases">
        <authorList>
            <person name="Gaut B.S."/>
            <person name="Morton B.R."/>
            <person name="Clegg M.T."/>
            <person name="Duvall M.R."/>
        </authorList>
    </citation>
    <scope>NUCLEOTIDE SEQUENCE [LARGE SCALE GENOMIC DNA]</scope>
    <source>
        <strain evidence="2">GP69</strain>
    </source>
</reference>
<evidence type="ECO:0000313" key="3">
    <source>
        <dbReference type="Proteomes" id="UP000236311"/>
    </source>
</evidence>
<proteinExistence type="predicted"/>
<protein>
    <submittedName>
        <fullName evidence="2">Uncharacterized protein</fullName>
    </submittedName>
</protein>
<dbReference type="EMBL" id="OFSM01000001">
    <property type="protein sequence ID" value="SOY27499.1"/>
    <property type="molecule type" value="Genomic_DNA"/>
</dbReference>
<feature type="compositionally biased region" description="Basic and acidic residues" evidence="1">
    <location>
        <begin position="200"/>
        <end position="209"/>
    </location>
</feature>
<name>A0A2K4ZAN3_9FIRM</name>
<evidence type="ECO:0000313" key="2">
    <source>
        <dbReference type="EMBL" id="SOY27499.1"/>
    </source>
</evidence>
<dbReference type="Proteomes" id="UP000236311">
    <property type="component" value="Unassembled WGS sequence"/>
</dbReference>
<sequence length="248" mass="27067">MQFNGIGNGHGAEMHHVTNCMHDHSHYRQDVEATKAASGNMSAQAVQETGQQTEGQFSLSAWLEKTLGSGKGLLRHIWGTNEPGQAGEPGDKAGAAQVLAQVSESTTADSPGMSAVGLNIHQPDMAQTLHAPQVAAAASAVLPQNSQGNPYFAAVEDTGSRQENLWQKVRVKFRDITGQLAGHLPGKFMNAQTKGSFQAKQERPKEDLRRRSKYRRDELEIDCVLMDDSYLLDSYDKKGEYSKLSTKK</sequence>
<dbReference type="AlphaFoldDB" id="A0A2K4ZAN3"/>
<organism evidence="2 3">
    <name type="scientific">Acetatifactor muris</name>
    <dbReference type="NCBI Taxonomy" id="879566"/>
    <lineage>
        <taxon>Bacteria</taxon>
        <taxon>Bacillati</taxon>
        <taxon>Bacillota</taxon>
        <taxon>Clostridia</taxon>
        <taxon>Lachnospirales</taxon>
        <taxon>Lachnospiraceae</taxon>
        <taxon>Acetatifactor</taxon>
    </lineage>
</organism>